<dbReference type="InterPro" id="IPR001509">
    <property type="entry name" value="Epimerase_deHydtase"/>
</dbReference>
<dbReference type="Gene3D" id="3.40.50.720">
    <property type="entry name" value="NAD(P)-binding Rossmann-like Domain"/>
    <property type="match status" value="1"/>
</dbReference>
<evidence type="ECO:0000313" key="3">
    <source>
        <dbReference type="Proteomes" id="UP000285844"/>
    </source>
</evidence>
<dbReference type="InterPro" id="IPR050177">
    <property type="entry name" value="Lipid_A_modif_metabolic_enz"/>
</dbReference>
<gene>
    <name evidence="2" type="ORF">DW858_14010</name>
</gene>
<dbReference type="SUPFAM" id="SSF51735">
    <property type="entry name" value="NAD(P)-binding Rossmann-fold domains"/>
    <property type="match status" value="1"/>
</dbReference>
<reference evidence="2 3" key="1">
    <citation type="submission" date="2018-08" db="EMBL/GenBank/DDBJ databases">
        <title>A genome reference for cultivated species of the human gut microbiota.</title>
        <authorList>
            <person name="Zou Y."/>
            <person name="Xue W."/>
            <person name="Luo G."/>
        </authorList>
    </citation>
    <scope>NUCLEOTIDE SEQUENCE [LARGE SCALE GENOMIC DNA]</scope>
    <source>
        <strain evidence="2 3">AM37-3BH</strain>
    </source>
</reference>
<dbReference type="Proteomes" id="UP000285844">
    <property type="component" value="Unassembled WGS sequence"/>
</dbReference>
<comment type="caution">
    <text evidence="2">The sequence shown here is derived from an EMBL/GenBank/DDBJ whole genome shotgun (WGS) entry which is preliminary data.</text>
</comment>
<sequence>MKRILLLGGTGAIGKSLLKYLQDENHFIVYVTSRKKIDNSGNIVYIQGDAHKENFLKSIFDNVKSIDVIVDFMVWSTDEFLKIYDLILRNCHRYVYLSSSRVYSDCDGYITENSPKLIDTEVNKFFYKHDSYAVPKMQQERILNESNYANYTIIRPYITYGESRIPFLDCEKEIWLYRILHNRTLIISEDIIEKYTSMTIGNDCAKAIISIISSQKGEGESITISTSQNMKWKEVLNIFQDVFEERHIIVKSKLIPKSVKAKNCDFQTLYDRCYNRRFNIGKLEDYINSTEFVRMEDGIRQALTSFLENPVFNDALQDWCIQAKMDKYSGEFAKYKEFNNNKQYFTYMIYRITPIASIKSFIKRIVYWFGKRSIFR</sequence>
<dbReference type="PANTHER" id="PTHR43245">
    <property type="entry name" value="BIFUNCTIONAL POLYMYXIN RESISTANCE PROTEIN ARNA"/>
    <property type="match status" value="1"/>
</dbReference>
<proteinExistence type="predicted"/>
<dbReference type="Pfam" id="PF01370">
    <property type="entry name" value="Epimerase"/>
    <property type="match status" value="1"/>
</dbReference>
<evidence type="ECO:0000313" key="2">
    <source>
        <dbReference type="EMBL" id="RHC11315.1"/>
    </source>
</evidence>
<name>A0A413YQF9_9FIRM</name>
<dbReference type="AlphaFoldDB" id="A0A413YQF9"/>
<dbReference type="PANTHER" id="PTHR43245:SF13">
    <property type="entry name" value="UDP-D-APIOSE_UDP-D-XYLOSE SYNTHASE 2"/>
    <property type="match status" value="1"/>
</dbReference>
<feature type="domain" description="NAD-dependent epimerase/dehydratase" evidence="1">
    <location>
        <begin position="4"/>
        <end position="214"/>
    </location>
</feature>
<organism evidence="2 3">
    <name type="scientific">Lachnospira eligens</name>
    <dbReference type="NCBI Taxonomy" id="39485"/>
    <lineage>
        <taxon>Bacteria</taxon>
        <taxon>Bacillati</taxon>
        <taxon>Bacillota</taxon>
        <taxon>Clostridia</taxon>
        <taxon>Lachnospirales</taxon>
        <taxon>Lachnospiraceae</taxon>
        <taxon>Lachnospira</taxon>
    </lineage>
</organism>
<dbReference type="EMBL" id="QSHM01000025">
    <property type="protein sequence ID" value="RHC11315.1"/>
    <property type="molecule type" value="Genomic_DNA"/>
</dbReference>
<dbReference type="RefSeq" id="WP_118363094.1">
    <property type="nucleotide sequence ID" value="NZ_QSHM01000025.1"/>
</dbReference>
<protein>
    <submittedName>
        <fullName evidence="2">NAD-dependent epimerase/dehydratase family protein</fullName>
    </submittedName>
</protein>
<dbReference type="InterPro" id="IPR036291">
    <property type="entry name" value="NAD(P)-bd_dom_sf"/>
</dbReference>
<accession>A0A413YQF9</accession>
<evidence type="ECO:0000259" key="1">
    <source>
        <dbReference type="Pfam" id="PF01370"/>
    </source>
</evidence>